<evidence type="ECO:0000256" key="1">
    <source>
        <dbReference type="ARBA" id="ARBA00022490"/>
    </source>
</evidence>
<name>A0A9E8HU43_9ALTE</name>
<protein>
    <recommendedName>
        <fullName evidence="6">Ribosomal RNA small subunit methyltransferase C</fullName>
        <ecNumber evidence="6">2.1.1.172</ecNumber>
    </recommendedName>
    <alternativeName>
        <fullName evidence="6">16S rRNA m2G1207 methyltransferase</fullName>
    </alternativeName>
    <alternativeName>
        <fullName evidence="6">rRNA (guanine-N(2)-)-methyltransferase RsmC</fullName>
    </alternativeName>
</protein>
<dbReference type="SUPFAM" id="SSF53335">
    <property type="entry name" value="S-adenosyl-L-methionine-dependent methyltransferases"/>
    <property type="match status" value="1"/>
</dbReference>
<feature type="domain" description="Methyltransferase small" evidence="7">
    <location>
        <begin position="167"/>
        <end position="332"/>
    </location>
</feature>
<evidence type="ECO:0000256" key="2">
    <source>
        <dbReference type="ARBA" id="ARBA00022552"/>
    </source>
</evidence>
<accession>A0A9E8HU43</accession>
<organism evidence="9 10">
    <name type="scientific">Alkalimarinus sediminis</name>
    <dbReference type="NCBI Taxonomy" id="1632866"/>
    <lineage>
        <taxon>Bacteria</taxon>
        <taxon>Pseudomonadati</taxon>
        <taxon>Pseudomonadota</taxon>
        <taxon>Gammaproteobacteria</taxon>
        <taxon>Alteromonadales</taxon>
        <taxon>Alteromonadaceae</taxon>
        <taxon>Alkalimarinus</taxon>
    </lineage>
</organism>
<comment type="subcellular location">
    <subcellularLocation>
        <location evidence="6">Cytoplasm</location>
    </subcellularLocation>
</comment>
<dbReference type="Gene3D" id="3.40.50.150">
    <property type="entry name" value="Vaccinia Virus protein VP39"/>
    <property type="match status" value="2"/>
</dbReference>
<evidence type="ECO:0000259" key="7">
    <source>
        <dbReference type="Pfam" id="PF05175"/>
    </source>
</evidence>
<dbReference type="InterPro" id="IPR007848">
    <property type="entry name" value="Small_mtfrase_dom"/>
</dbReference>
<proteinExistence type="inferred from homology"/>
<dbReference type="CDD" id="cd02440">
    <property type="entry name" value="AdoMet_MTases"/>
    <property type="match status" value="1"/>
</dbReference>
<comment type="subunit">
    <text evidence="6">Monomer.</text>
</comment>
<dbReference type="Pfam" id="PF05175">
    <property type="entry name" value="MTS"/>
    <property type="match status" value="1"/>
</dbReference>
<evidence type="ECO:0000256" key="3">
    <source>
        <dbReference type="ARBA" id="ARBA00022603"/>
    </source>
</evidence>
<evidence type="ECO:0000259" key="8">
    <source>
        <dbReference type="Pfam" id="PF08468"/>
    </source>
</evidence>
<feature type="domain" description="Methyltransferase small N-terminal" evidence="8">
    <location>
        <begin position="5"/>
        <end position="157"/>
    </location>
</feature>
<evidence type="ECO:0000256" key="6">
    <source>
        <dbReference type="HAMAP-Rule" id="MF_01862"/>
    </source>
</evidence>
<dbReference type="HAMAP" id="MF_01862">
    <property type="entry name" value="16SrRNA_methyltr_C"/>
    <property type="match status" value="1"/>
</dbReference>
<dbReference type="PANTHER" id="PTHR47816">
    <property type="entry name" value="RIBOSOMAL RNA SMALL SUBUNIT METHYLTRANSFERASE C"/>
    <property type="match status" value="1"/>
</dbReference>
<keyword evidence="2 6" id="KW-0698">rRNA processing</keyword>
<sequence length="335" mass="37429">MQNTSQVVARNLNLFKPSSLLIVGMPDDDLLSQLDYTQAFTWDYSVYSTLNQAGYSNLTWGSELESDKQYKQVLMFMPKSKPELDLLFAMVSSKMEMGAELFLVGAKKEGINSVAKKLTSVGGHPEKLDMARHCQLWSVIKTVESKPFRLDDWLEEYQYSSGDDTLTAISIPGVFSHGRLDDATALLLDNLGKIPSGRVLDFGCGCGVLGAMIAKRNPEAMVEMVDINALSLYCAERTLSRNNLKGKVYPSNGLRDVTGRFNGVFTNPPFHSGVKTNYSITETFIRTLPDHMTKNAPLRLVANSFLKYAPLIDAALERYDVVTENNKFRVYKAFR</sequence>
<evidence type="ECO:0000313" key="10">
    <source>
        <dbReference type="Proteomes" id="UP001164472"/>
    </source>
</evidence>
<dbReference type="GO" id="GO:0052914">
    <property type="term" value="F:16S rRNA (guanine(1207)-N(2))-methyltransferase activity"/>
    <property type="evidence" value="ECO:0007669"/>
    <property type="project" value="UniProtKB-EC"/>
</dbReference>
<evidence type="ECO:0000313" key="9">
    <source>
        <dbReference type="EMBL" id="UZW76556.1"/>
    </source>
</evidence>
<dbReference type="InterPro" id="IPR029063">
    <property type="entry name" value="SAM-dependent_MTases_sf"/>
</dbReference>
<keyword evidence="5 6" id="KW-0949">S-adenosyl-L-methionine</keyword>
<dbReference type="KEGG" id="asem:NNL22_08235"/>
<dbReference type="InterPro" id="IPR023543">
    <property type="entry name" value="rRNA_ssu_MeTfrase_C"/>
</dbReference>
<dbReference type="PANTHER" id="PTHR47816:SF4">
    <property type="entry name" value="RIBOSOMAL RNA SMALL SUBUNIT METHYLTRANSFERASE C"/>
    <property type="match status" value="1"/>
</dbReference>
<comment type="catalytic activity">
    <reaction evidence="6">
        <text>guanosine(1207) in 16S rRNA + S-adenosyl-L-methionine = N(2)-methylguanosine(1207) in 16S rRNA + S-adenosyl-L-homocysteine + H(+)</text>
        <dbReference type="Rhea" id="RHEA:42736"/>
        <dbReference type="Rhea" id="RHEA-COMP:10213"/>
        <dbReference type="Rhea" id="RHEA-COMP:10214"/>
        <dbReference type="ChEBI" id="CHEBI:15378"/>
        <dbReference type="ChEBI" id="CHEBI:57856"/>
        <dbReference type="ChEBI" id="CHEBI:59789"/>
        <dbReference type="ChEBI" id="CHEBI:74269"/>
        <dbReference type="ChEBI" id="CHEBI:74481"/>
        <dbReference type="EC" id="2.1.1.172"/>
    </reaction>
</comment>
<dbReference type="Pfam" id="PF08468">
    <property type="entry name" value="MTS_N"/>
    <property type="match status" value="1"/>
</dbReference>
<comment type="function">
    <text evidence="6">Specifically methylates the guanine in position 1207 of 16S rRNA in the 30S particle.</text>
</comment>
<dbReference type="GO" id="GO:0005737">
    <property type="term" value="C:cytoplasm"/>
    <property type="evidence" value="ECO:0007669"/>
    <property type="project" value="UniProtKB-SubCell"/>
</dbReference>
<keyword evidence="10" id="KW-1185">Reference proteome</keyword>
<gene>
    <name evidence="6" type="primary">rsmC</name>
    <name evidence="9" type="ORF">NNL22_08235</name>
</gene>
<dbReference type="Proteomes" id="UP001164472">
    <property type="component" value="Chromosome"/>
</dbReference>
<dbReference type="InterPro" id="IPR046977">
    <property type="entry name" value="RsmC/RlmG"/>
</dbReference>
<reference evidence="9" key="1">
    <citation type="submission" date="2022-07" db="EMBL/GenBank/DDBJ databases">
        <title>Alkalimarinus sp. nov., isolated from gut of a Alitta virens.</title>
        <authorList>
            <person name="Yang A.I."/>
            <person name="Shin N.-R."/>
        </authorList>
    </citation>
    <scope>NUCLEOTIDE SEQUENCE</scope>
    <source>
        <strain evidence="9">FA028</strain>
    </source>
</reference>
<comment type="similarity">
    <text evidence="6">Belongs to the methyltransferase superfamily. RsmC family.</text>
</comment>
<keyword evidence="1 6" id="KW-0963">Cytoplasm</keyword>
<dbReference type="EMBL" id="CP101527">
    <property type="protein sequence ID" value="UZW76556.1"/>
    <property type="molecule type" value="Genomic_DNA"/>
</dbReference>
<evidence type="ECO:0000256" key="4">
    <source>
        <dbReference type="ARBA" id="ARBA00022679"/>
    </source>
</evidence>
<dbReference type="EC" id="2.1.1.172" evidence="6"/>
<dbReference type="AlphaFoldDB" id="A0A9E8HU43"/>
<evidence type="ECO:0000256" key="5">
    <source>
        <dbReference type="ARBA" id="ARBA00022691"/>
    </source>
</evidence>
<dbReference type="InterPro" id="IPR013675">
    <property type="entry name" value="Mtase_sm_N"/>
</dbReference>
<dbReference type="RefSeq" id="WP_251812820.1">
    <property type="nucleotide sequence ID" value="NZ_CP101527.1"/>
</dbReference>
<keyword evidence="4 6" id="KW-0808">Transferase</keyword>
<keyword evidence="3 6" id="KW-0489">Methyltransferase</keyword>